<dbReference type="InterPro" id="IPR040379">
    <property type="entry name" value="WDR19/dyf-2"/>
</dbReference>
<evidence type="ECO:0000256" key="2">
    <source>
        <dbReference type="ARBA" id="ARBA00022737"/>
    </source>
</evidence>
<dbReference type="STRING" id="65357.A0A024G2X7"/>
<comment type="caution">
    <text evidence="4">The sequence shown here is derived from an EMBL/GenBank/DDBJ whole genome shotgun (WGS) entry which is preliminary data.</text>
</comment>
<keyword evidence="1" id="KW-0853">WD repeat</keyword>
<dbReference type="InterPro" id="IPR015943">
    <property type="entry name" value="WD40/YVTN_repeat-like_dom_sf"/>
</dbReference>
<evidence type="ECO:0000313" key="4">
    <source>
        <dbReference type="EMBL" id="CCI41213.1"/>
    </source>
</evidence>
<feature type="domain" description="WDR19 first beta-propeller" evidence="3">
    <location>
        <begin position="3"/>
        <end position="106"/>
    </location>
</feature>
<dbReference type="EMBL" id="CAIX01000016">
    <property type="protein sequence ID" value="CCI41213.1"/>
    <property type="molecule type" value="Genomic_DNA"/>
</dbReference>
<evidence type="ECO:0000259" key="3">
    <source>
        <dbReference type="Pfam" id="PF23389"/>
    </source>
</evidence>
<dbReference type="InterPro" id="IPR036322">
    <property type="entry name" value="WD40_repeat_dom_sf"/>
</dbReference>
<dbReference type="Proteomes" id="UP000053237">
    <property type="component" value="Unassembled WGS sequence"/>
</dbReference>
<dbReference type="AlphaFoldDB" id="A0A024G2X7"/>
<dbReference type="InParanoid" id="A0A024G2X7"/>
<dbReference type="Pfam" id="PF23389">
    <property type="entry name" value="Beta-prop_WDR19_1st"/>
    <property type="match status" value="1"/>
</dbReference>
<reference evidence="4 5" key="1">
    <citation type="submission" date="2012-05" db="EMBL/GenBank/DDBJ databases">
        <title>Recombination and specialization in a pathogen metapopulation.</title>
        <authorList>
            <person name="Gardiner A."/>
            <person name="Kemen E."/>
            <person name="Schultz-Larsen T."/>
            <person name="MacLean D."/>
            <person name="Van Oosterhout C."/>
            <person name="Jones J.D.G."/>
        </authorList>
    </citation>
    <scope>NUCLEOTIDE SEQUENCE [LARGE SCALE GENOMIC DNA]</scope>
    <source>
        <strain evidence="4 5">Ac Nc2</strain>
    </source>
</reference>
<dbReference type="InterPro" id="IPR057855">
    <property type="entry name" value="Beta-prop_WDR19_1st"/>
</dbReference>
<dbReference type="PANTHER" id="PTHR14920:SF0">
    <property type="entry name" value="WD REPEAT DOMAIN 19"/>
    <property type="match status" value="1"/>
</dbReference>
<dbReference type="GO" id="GO:0060271">
    <property type="term" value="P:cilium assembly"/>
    <property type="evidence" value="ECO:0007669"/>
    <property type="project" value="TreeGrafter"/>
</dbReference>
<gene>
    <name evidence="4" type="ORF">BN9_019970</name>
</gene>
<evidence type="ECO:0000313" key="5">
    <source>
        <dbReference type="Proteomes" id="UP000053237"/>
    </source>
</evidence>
<evidence type="ECO:0000256" key="1">
    <source>
        <dbReference type="ARBA" id="ARBA00022574"/>
    </source>
</evidence>
<dbReference type="PANTHER" id="PTHR14920">
    <property type="entry name" value="OSMOTIC AVOIDANCE ABNORMAL PROTEIN 1/WD REPEAT MEMBRANE PROTEIN"/>
    <property type="match status" value="1"/>
</dbReference>
<dbReference type="OrthoDB" id="158355at2759"/>
<proteinExistence type="predicted"/>
<dbReference type="GO" id="GO:0005929">
    <property type="term" value="C:cilium"/>
    <property type="evidence" value="ECO:0007669"/>
    <property type="project" value="TreeGrafter"/>
</dbReference>
<keyword evidence="2" id="KW-0677">Repeat</keyword>
<keyword evidence="5" id="KW-1185">Reference proteome</keyword>
<protein>
    <recommendedName>
        <fullName evidence="3">WDR19 first beta-propeller domain-containing protein</fullName>
    </recommendedName>
</protein>
<name>A0A024G2X7_9STRA</name>
<sequence>MDKAVVALWKLSTRTIQHLDTSLKDPASYLCWNCSGNLLAIGTQKGNLAIYDKASSRILPVVGKHSRRIICGAWNSQDQLVLGSDDRMMTLSNVKGDTIDQRDLSQSKLWSLSTLASPF</sequence>
<dbReference type="GO" id="GO:0035721">
    <property type="term" value="P:intraciliary retrograde transport"/>
    <property type="evidence" value="ECO:0007669"/>
    <property type="project" value="InterPro"/>
</dbReference>
<dbReference type="Gene3D" id="2.130.10.10">
    <property type="entry name" value="YVTN repeat-like/Quinoprotein amine dehydrogenase"/>
    <property type="match status" value="1"/>
</dbReference>
<dbReference type="GO" id="GO:0030991">
    <property type="term" value="C:intraciliary transport particle A"/>
    <property type="evidence" value="ECO:0007669"/>
    <property type="project" value="TreeGrafter"/>
</dbReference>
<organism evidence="4 5">
    <name type="scientific">Albugo candida</name>
    <dbReference type="NCBI Taxonomy" id="65357"/>
    <lineage>
        <taxon>Eukaryota</taxon>
        <taxon>Sar</taxon>
        <taxon>Stramenopiles</taxon>
        <taxon>Oomycota</taxon>
        <taxon>Peronosporomycetes</taxon>
        <taxon>Albuginales</taxon>
        <taxon>Albuginaceae</taxon>
        <taxon>Albugo</taxon>
    </lineage>
</organism>
<accession>A0A024G2X7</accession>
<dbReference type="SUPFAM" id="SSF50978">
    <property type="entry name" value="WD40 repeat-like"/>
    <property type="match status" value="1"/>
</dbReference>